<protein>
    <submittedName>
        <fullName evidence="2">Cobalamin B12-binding domain-containing protein</fullName>
    </submittedName>
</protein>
<organism evidence="2 3">
    <name type="scientific">Mycolicibacterium thermoresistibile</name>
    <name type="common">Mycobacterium thermoresistibile</name>
    <dbReference type="NCBI Taxonomy" id="1797"/>
    <lineage>
        <taxon>Bacteria</taxon>
        <taxon>Bacillati</taxon>
        <taxon>Actinomycetota</taxon>
        <taxon>Actinomycetes</taxon>
        <taxon>Mycobacteriales</taxon>
        <taxon>Mycobacteriaceae</taxon>
        <taxon>Mycolicibacterium</taxon>
    </lineage>
</organism>
<dbReference type="InterPro" id="IPR036594">
    <property type="entry name" value="Meth_synthase_dom"/>
</dbReference>
<dbReference type="STRING" id="1797.RMCT_0247"/>
<dbReference type="InterPro" id="IPR036724">
    <property type="entry name" value="Cobalamin-bd_sf"/>
</dbReference>
<evidence type="ECO:0000313" key="2">
    <source>
        <dbReference type="EMBL" id="GAT13276.1"/>
    </source>
</evidence>
<dbReference type="InterPro" id="IPR006158">
    <property type="entry name" value="Cobalamin-bd"/>
</dbReference>
<accession>A0A100XB07</accession>
<dbReference type="GO" id="GO:0046872">
    <property type="term" value="F:metal ion binding"/>
    <property type="evidence" value="ECO:0007669"/>
    <property type="project" value="InterPro"/>
</dbReference>
<dbReference type="OrthoDB" id="3782345at2"/>
<reference evidence="3" key="2">
    <citation type="submission" date="2016-02" db="EMBL/GenBank/DDBJ databases">
        <title>Draft genome sequence of five rapidly growing Mycobacterium species.</title>
        <authorList>
            <person name="Katahira K."/>
            <person name="Gotou Y."/>
            <person name="Iida K."/>
            <person name="Ogura Y."/>
            <person name="Hayashi T."/>
        </authorList>
    </citation>
    <scope>NUCLEOTIDE SEQUENCE [LARGE SCALE GENOMIC DNA]</scope>
    <source>
        <strain evidence="3">JCM6362</strain>
    </source>
</reference>
<gene>
    <name evidence="2" type="ORF">RMCT_0247</name>
</gene>
<dbReference type="GO" id="GO:0031419">
    <property type="term" value="F:cobalamin binding"/>
    <property type="evidence" value="ECO:0007669"/>
    <property type="project" value="InterPro"/>
</dbReference>
<dbReference type="EMBL" id="BCTB01000002">
    <property type="protein sequence ID" value="GAT13276.1"/>
    <property type="molecule type" value="Genomic_DNA"/>
</dbReference>
<dbReference type="Pfam" id="PF02310">
    <property type="entry name" value="B12-binding"/>
    <property type="match status" value="1"/>
</dbReference>
<comment type="caution">
    <text evidence="2">The sequence shown here is derived from an EMBL/GenBank/DDBJ whole genome shotgun (WGS) entry which is preliminary data.</text>
</comment>
<dbReference type="OMA" id="CAEREWH"/>
<dbReference type="Gene3D" id="1.10.1240.10">
    <property type="entry name" value="Methionine synthase domain"/>
    <property type="match status" value="1"/>
</dbReference>
<dbReference type="SUPFAM" id="SSF52242">
    <property type="entry name" value="Cobalamin (vitamin B12)-binding domain"/>
    <property type="match status" value="1"/>
</dbReference>
<dbReference type="Pfam" id="PF02607">
    <property type="entry name" value="B12-binding_2"/>
    <property type="match status" value="1"/>
</dbReference>
<dbReference type="AlphaFoldDB" id="A0A100XB07"/>
<dbReference type="RefSeq" id="WP_003927599.1">
    <property type="nucleotide sequence ID" value="NZ_BCTB01000002.1"/>
</dbReference>
<evidence type="ECO:0000259" key="1">
    <source>
        <dbReference type="PROSITE" id="PS51332"/>
    </source>
</evidence>
<evidence type="ECO:0000313" key="3">
    <source>
        <dbReference type="Proteomes" id="UP000069654"/>
    </source>
</evidence>
<dbReference type="PROSITE" id="PS51332">
    <property type="entry name" value="B12_BINDING"/>
    <property type="match status" value="1"/>
</dbReference>
<reference evidence="2 3" key="1">
    <citation type="journal article" date="2016" name="Genome Announc.">
        <title>Draft Genome Sequences of Five Rapidly Growing Mycobacterium Species, M. thermoresistibile, M. fortuitum subsp. acetamidolyticum, M. canariasense, M. brisbanense, and M. novocastrense.</title>
        <authorList>
            <person name="Katahira K."/>
            <person name="Ogura Y."/>
            <person name="Gotoh Y."/>
            <person name="Hayashi T."/>
        </authorList>
    </citation>
    <scope>NUCLEOTIDE SEQUENCE [LARGE SCALE GENOMIC DNA]</scope>
    <source>
        <strain evidence="2 3">JCM6362</strain>
    </source>
</reference>
<dbReference type="Gene3D" id="3.40.50.280">
    <property type="entry name" value="Cobalamin-binding domain"/>
    <property type="match status" value="1"/>
</dbReference>
<feature type="domain" description="B12-binding" evidence="1">
    <location>
        <begin position="94"/>
        <end position="219"/>
    </location>
</feature>
<dbReference type="Proteomes" id="UP000069654">
    <property type="component" value="Unassembled WGS sequence"/>
</dbReference>
<sequence length="343" mass="36089">MRPLTPLREARQHYENALAADDRTAVAGLVERLLDDGVAPPDVLTGVVAPVQRAIGERWQRGEWTVAQEHAATAMAMAATDVVARRLNQLPVTAGHVIVTCAEREWHWLPAAIIACVLRADGWRTTQLGPATPPMRLSRYIQDLGPDAVAASCSVLGALPTTRRFIEAATAAGVPVMVGGAALGADELRAAALGATAWAPDARAARDVITTLATVVPPAPPLPAAPAREQRALDLDQPRLLDGIRRQWTVTTGAASGPAVTSLRTVAREALPQTLHAVSAALLTGDTRPITETAVWLSELLAARGVEADPAISELGAVLAAALVDHPLSLDLVRRHFRCAPTG</sequence>
<dbReference type="InterPro" id="IPR003759">
    <property type="entry name" value="Cbl-bd_cap"/>
</dbReference>
<name>A0A100XB07_MYCTH</name>
<proteinExistence type="predicted"/>